<name>A0A1H7YPA4_STIAU</name>
<protein>
    <submittedName>
        <fullName evidence="2">Uncharacterized protein</fullName>
    </submittedName>
</protein>
<accession>A0A1H7YPA4</accession>
<reference evidence="3" key="1">
    <citation type="submission" date="2016-10" db="EMBL/GenBank/DDBJ databases">
        <authorList>
            <person name="Varghese N."/>
            <person name="Submissions S."/>
        </authorList>
    </citation>
    <scope>NUCLEOTIDE SEQUENCE [LARGE SCALE GENOMIC DNA]</scope>
    <source>
        <strain evidence="3">DSM 17044</strain>
    </source>
</reference>
<gene>
    <name evidence="2" type="ORF">SAMN05444354_11797</name>
</gene>
<dbReference type="AlphaFoldDB" id="A0A1H7YPA4"/>
<feature type="region of interest" description="Disordered" evidence="1">
    <location>
        <begin position="1"/>
        <end position="25"/>
    </location>
</feature>
<organism evidence="2 3">
    <name type="scientific">Stigmatella aurantiaca</name>
    <dbReference type="NCBI Taxonomy" id="41"/>
    <lineage>
        <taxon>Bacteria</taxon>
        <taxon>Pseudomonadati</taxon>
        <taxon>Myxococcota</taxon>
        <taxon>Myxococcia</taxon>
        <taxon>Myxococcales</taxon>
        <taxon>Cystobacterineae</taxon>
        <taxon>Archangiaceae</taxon>
        <taxon>Stigmatella</taxon>
    </lineage>
</organism>
<evidence type="ECO:0000313" key="3">
    <source>
        <dbReference type="Proteomes" id="UP000182719"/>
    </source>
</evidence>
<sequence length="54" mass="5953">MSDKKIDQNEKFQGRTPGRKLTREDLSKTVGGALIRGCCTQGCCEQPQLPDVSK</sequence>
<feature type="compositionally biased region" description="Basic and acidic residues" evidence="1">
    <location>
        <begin position="1"/>
        <end position="13"/>
    </location>
</feature>
<proteinExistence type="predicted"/>
<dbReference type="EMBL" id="FOAP01000017">
    <property type="protein sequence ID" value="SEM47783.1"/>
    <property type="molecule type" value="Genomic_DNA"/>
</dbReference>
<evidence type="ECO:0000313" key="2">
    <source>
        <dbReference type="EMBL" id="SEM47783.1"/>
    </source>
</evidence>
<keyword evidence="3" id="KW-1185">Reference proteome</keyword>
<evidence type="ECO:0000256" key="1">
    <source>
        <dbReference type="SAM" id="MobiDB-lite"/>
    </source>
</evidence>
<dbReference type="Proteomes" id="UP000182719">
    <property type="component" value="Unassembled WGS sequence"/>
</dbReference>
<dbReference type="RefSeq" id="WP_177241482.1">
    <property type="nucleotide sequence ID" value="NZ_FOAP01000017.1"/>
</dbReference>